<evidence type="ECO:0000256" key="1">
    <source>
        <dbReference type="SAM" id="MobiDB-lite"/>
    </source>
</evidence>
<reference evidence="2 3" key="1">
    <citation type="submission" date="2021-03" db="EMBL/GenBank/DDBJ databases">
        <title>Genomic Encyclopedia of Type Strains, Phase IV (KMG-IV): sequencing the most valuable type-strain genomes for metagenomic binning, comparative biology and taxonomic classification.</title>
        <authorList>
            <person name="Goeker M."/>
        </authorList>
    </citation>
    <scope>NUCLEOTIDE SEQUENCE [LARGE SCALE GENOMIC DNA]</scope>
    <source>
        <strain evidence="2 3">DSM 27138</strain>
    </source>
</reference>
<comment type="caution">
    <text evidence="2">The sequence shown here is derived from an EMBL/GenBank/DDBJ whole genome shotgun (WGS) entry which is preliminary data.</text>
</comment>
<dbReference type="RefSeq" id="WP_209467848.1">
    <property type="nucleotide sequence ID" value="NZ_JAGGLG010000034.1"/>
</dbReference>
<feature type="region of interest" description="Disordered" evidence="1">
    <location>
        <begin position="28"/>
        <end position="55"/>
    </location>
</feature>
<dbReference type="EMBL" id="JAGGLG010000034">
    <property type="protein sequence ID" value="MBP2019746.1"/>
    <property type="molecule type" value="Genomic_DNA"/>
</dbReference>
<dbReference type="Gene3D" id="2.60.40.790">
    <property type="match status" value="1"/>
</dbReference>
<sequence>MTDPVEAAQRIAEQLEALGDAFGEDFRREVSRAGTRKKGPSRGRGDGPRAASVAGPPLDIYVTPHEVVVEAVLPGLTDPHQVTVGLAGPTEMLMEAYLPDRLPDGLYIQRERFAGYCARLVTLPVSVRPAAAVRYQDGILELRFPRLSPGTGSEGVAVLHVPRHGG</sequence>
<proteinExistence type="predicted"/>
<evidence type="ECO:0000313" key="3">
    <source>
        <dbReference type="Proteomes" id="UP001519289"/>
    </source>
</evidence>
<gene>
    <name evidence="2" type="ORF">J2Z79_003188</name>
</gene>
<evidence type="ECO:0000313" key="2">
    <source>
        <dbReference type="EMBL" id="MBP2019746.1"/>
    </source>
</evidence>
<accession>A0ABS4JXM8</accession>
<organism evidence="2 3">
    <name type="scientific">Symbiobacterium terraclitae</name>
    <dbReference type="NCBI Taxonomy" id="557451"/>
    <lineage>
        <taxon>Bacteria</taxon>
        <taxon>Bacillati</taxon>
        <taxon>Bacillota</taxon>
        <taxon>Clostridia</taxon>
        <taxon>Eubacteriales</taxon>
        <taxon>Symbiobacteriaceae</taxon>
        <taxon>Symbiobacterium</taxon>
    </lineage>
</organism>
<dbReference type="CDD" id="cd06464">
    <property type="entry name" value="ACD_sHsps-like"/>
    <property type="match status" value="1"/>
</dbReference>
<dbReference type="SUPFAM" id="SSF49764">
    <property type="entry name" value="HSP20-like chaperones"/>
    <property type="match status" value="1"/>
</dbReference>
<keyword evidence="3" id="KW-1185">Reference proteome</keyword>
<dbReference type="Proteomes" id="UP001519289">
    <property type="component" value="Unassembled WGS sequence"/>
</dbReference>
<protein>
    <submittedName>
        <fullName evidence="2">HSP20 family molecular chaperone IbpA</fullName>
    </submittedName>
</protein>
<name>A0ABS4JXM8_9FIRM</name>
<dbReference type="InterPro" id="IPR008978">
    <property type="entry name" value="HSP20-like_chaperone"/>
</dbReference>